<dbReference type="PROSITE" id="PS51257">
    <property type="entry name" value="PROKAR_LIPOPROTEIN"/>
    <property type="match status" value="1"/>
</dbReference>
<dbReference type="Pfam" id="PF13698">
    <property type="entry name" value="DUF4156"/>
    <property type="match status" value="1"/>
</dbReference>
<dbReference type="AlphaFoldDB" id="A0A640VJL6"/>
<proteinExistence type="predicted"/>
<gene>
    <name evidence="1" type="ORF">So717_04110</name>
</gene>
<accession>A0A640VJL6</accession>
<keyword evidence="2" id="KW-1185">Reference proteome</keyword>
<dbReference type="Proteomes" id="UP000436522">
    <property type="component" value="Unassembled WGS sequence"/>
</dbReference>
<dbReference type="InterPro" id="IPR025294">
    <property type="entry name" value="DUF4156"/>
</dbReference>
<dbReference type="OrthoDB" id="7868130at2"/>
<dbReference type="EMBL" id="BLIV01000001">
    <property type="protein sequence ID" value="GFE48658.1"/>
    <property type="molecule type" value="Genomic_DNA"/>
</dbReference>
<sequence length="99" mass="10152">MRAMVFGLGVLVIAGCSTELTPAAQQVRQISTVTTDGCEFLGPVSASEHFGISAAGNTGSAMNKARNDVAARGGNAFVLTNTSSNEDGTIVQVDAYRCP</sequence>
<evidence type="ECO:0000313" key="2">
    <source>
        <dbReference type="Proteomes" id="UP000436522"/>
    </source>
</evidence>
<comment type="caution">
    <text evidence="1">The sequence shown here is derived from an EMBL/GenBank/DDBJ whole genome shotgun (WGS) entry which is preliminary data.</text>
</comment>
<evidence type="ECO:0008006" key="3">
    <source>
        <dbReference type="Google" id="ProtNLM"/>
    </source>
</evidence>
<evidence type="ECO:0000313" key="1">
    <source>
        <dbReference type="EMBL" id="GFE48658.1"/>
    </source>
</evidence>
<organism evidence="1 2">
    <name type="scientific">Roseobacter cerasinus</name>
    <dbReference type="NCBI Taxonomy" id="2602289"/>
    <lineage>
        <taxon>Bacteria</taxon>
        <taxon>Pseudomonadati</taxon>
        <taxon>Pseudomonadota</taxon>
        <taxon>Alphaproteobacteria</taxon>
        <taxon>Rhodobacterales</taxon>
        <taxon>Roseobacteraceae</taxon>
        <taxon>Roseobacter</taxon>
    </lineage>
</organism>
<reference evidence="1 2" key="1">
    <citation type="submission" date="2019-12" db="EMBL/GenBank/DDBJ databases">
        <title>Roseobacter cerasinus sp. nov., isolated from seawater around aquaculture.</title>
        <authorList>
            <person name="Muramatsu S."/>
            <person name="Takabe Y."/>
            <person name="Mori K."/>
            <person name="Takaichi S."/>
            <person name="Hanada S."/>
        </authorList>
    </citation>
    <scope>NUCLEOTIDE SEQUENCE [LARGE SCALE GENOMIC DNA]</scope>
    <source>
        <strain evidence="1 2">AI77</strain>
    </source>
</reference>
<protein>
    <recommendedName>
        <fullName evidence="3">DUF4156 domain-containing protein</fullName>
    </recommendedName>
</protein>
<name>A0A640VJL6_9RHOB</name>